<feature type="compositionally biased region" description="Basic and acidic residues" evidence="1">
    <location>
        <begin position="23"/>
        <end position="42"/>
    </location>
</feature>
<dbReference type="OrthoDB" id="5582002at2759"/>
<dbReference type="Proteomes" id="UP000027195">
    <property type="component" value="Unassembled WGS sequence"/>
</dbReference>
<protein>
    <submittedName>
        <fullName evidence="3">Uncharacterized protein</fullName>
    </submittedName>
</protein>
<feature type="compositionally biased region" description="Polar residues" evidence="1">
    <location>
        <begin position="9"/>
        <end position="20"/>
    </location>
</feature>
<keyword evidence="4" id="KW-1185">Reference proteome</keyword>
<dbReference type="InParanoid" id="A0A067LV23"/>
<reference evidence="4" key="1">
    <citation type="journal article" date="2014" name="Proc. Natl. Acad. Sci. U.S.A.">
        <title>Extensive sampling of basidiomycete genomes demonstrates inadequacy of the white-rot/brown-rot paradigm for wood decay fungi.</title>
        <authorList>
            <person name="Riley R."/>
            <person name="Salamov A.A."/>
            <person name="Brown D.W."/>
            <person name="Nagy L.G."/>
            <person name="Floudas D."/>
            <person name="Held B.W."/>
            <person name="Levasseur A."/>
            <person name="Lombard V."/>
            <person name="Morin E."/>
            <person name="Otillar R."/>
            <person name="Lindquist E.A."/>
            <person name="Sun H."/>
            <person name="LaButti K.M."/>
            <person name="Schmutz J."/>
            <person name="Jabbour D."/>
            <person name="Luo H."/>
            <person name="Baker S.E."/>
            <person name="Pisabarro A.G."/>
            <person name="Walton J.D."/>
            <person name="Blanchette R.A."/>
            <person name="Henrissat B."/>
            <person name="Martin F."/>
            <person name="Cullen D."/>
            <person name="Hibbett D.S."/>
            <person name="Grigoriev I.V."/>
        </authorList>
    </citation>
    <scope>NUCLEOTIDE SEQUENCE [LARGE SCALE GENOMIC DNA]</scope>
    <source>
        <strain evidence="4">FD-172 SS1</strain>
    </source>
</reference>
<dbReference type="STRING" id="930990.A0A067LV23"/>
<dbReference type="AlphaFoldDB" id="A0A067LV23"/>
<evidence type="ECO:0000256" key="2">
    <source>
        <dbReference type="SAM" id="Phobius"/>
    </source>
</evidence>
<keyword evidence="2" id="KW-1133">Transmembrane helix</keyword>
<evidence type="ECO:0000256" key="1">
    <source>
        <dbReference type="SAM" id="MobiDB-lite"/>
    </source>
</evidence>
<sequence length="381" mass="41918">MSHPRTEDTFTYSGRRTPTDSVPLRHNDYQTVGHDPRTRRDSQASSFFGRTAAGEPAAGFSNAAYNRDSYYNPQPRMEPVKGGDEPEEGWDVYADFNNAGPRYANHYTGTTSGDGYRALSPTVHSPLSGGKPESLSNPTAPVELVTVPAFGPEWKASELREMTKAGKSEIRADKRKVKFKAWWRDQRGLCGVPWLTRKNLVWITFGLIIVIAVLLIVTIPRVPNFNISADQPFVSNSSEVPVFNRVPANFSFDAKINIQIDTHGNILPVHFNHLNASVYMLGTTQMVAGGDLGPYTAQPKQYIPVQLPITFSYLGVNTSDPTWTAFYNACKNKGQVVGGVRPGLQLYLVLQMSIRGLIGQTSTSTSFANAPCPIELSQTSV</sequence>
<feature type="region of interest" description="Disordered" evidence="1">
    <location>
        <begin position="1"/>
        <end position="45"/>
    </location>
</feature>
<keyword evidence="2" id="KW-0472">Membrane</keyword>
<evidence type="ECO:0000313" key="4">
    <source>
        <dbReference type="Proteomes" id="UP000027195"/>
    </source>
</evidence>
<proteinExistence type="predicted"/>
<dbReference type="HOGENOM" id="CLU_053753_0_0_1"/>
<name>A0A067LV23_BOTB1</name>
<accession>A0A067LV23</accession>
<dbReference type="EMBL" id="KL198118">
    <property type="protein sequence ID" value="KDQ06969.1"/>
    <property type="molecule type" value="Genomic_DNA"/>
</dbReference>
<evidence type="ECO:0000313" key="3">
    <source>
        <dbReference type="EMBL" id="KDQ06969.1"/>
    </source>
</evidence>
<organism evidence="3 4">
    <name type="scientific">Botryobasidium botryosum (strain FD-172 SS1)</name>
    <dbReference type="NCBI Taxonomy" id="930990"/>
    <lineage>
        <taxon>Eukaryota</taxon>
        <taxon>Fungi</taxon>
        <taxon>Dikarya</taxon>
        <taxon>Basidiomycota</taxon>
        <taxon>Agaricomycotina</taxon>
        <taxon>Agaricomycetes</taxon>
        <taxon>Cantharellales</taxon>
        <taxon>Botryobasidiaceae</taxon>
        <taxon>Botryobasidium</taxon>
    </lineage>
</organism>
<feature type="transmembrane region" description="Helical" evidence="2">
    <location>
        <begin position="200"/>
        <end position="219"/>
    </location>
</feature>
<keyword evidence="2" id="KW-0812">Transmembrane</keyword>
<gene>
    <name evidence="3" type="ORF">BOTBODRAFT_140559</name>
</gene>